<dbReference type="Proteomes" id="UP000712600">
    <property type="component" value="Unassembled WGS sequence"/>
</dbReference>
<gene>
    <name evidence="3" type="ORF">F2Q68_00015831</name>
    <name evidence="4" type="ORF">F2Q69_00029652</name>
    <name evidence="2" type="ORF">F2Q70_00022038</name>
</gene>
<protein>
    <submittedName>
        <fullName evidence="4">Uncharacterized protein</fullName>
    </submittedName>
</protein>
<reference evidence="2" key="1">
    <citation type="submission" date="2019-12" db="EMBL/GenBank/DDBJ databases">
        <title>Genome sequencing and annotation of Brassica cretica.</title>
        <authorList>
            <person name="Studholme D.J."/>
            <person name="Sarris P.F."/>
        </authorList>
    </citation>
    <scope>NUCLEOTIDE SEQUENCE</scope>
    <source>
        <strain evidence="3">PFS-001/15</strain>
        <strain evidence="2">PFS-102/07</strain>
        <tissue evidence="2">Leaf</tissue>
    </source>
</reference>
<organism evidence="4 5">
    <name type="scientific">Brassica cretica</name>
    <name type="common">Mustard</name>
    <dbReference type="NCBI Taxonomy" id="69181"/>
    <lineage>
        <taxon>Eukaryota</taxon>
        <taxon>Viridiplantae</taxon>
        <taxon>Streptophyta</taxon>
        <taxon>Embryophyta</taxon>
        <taxon>Tracheophyta</taxon>
        <taxon>Spermatophyta</taxon>
        <taxon>Magnoliopsida</taxon>
        <taxon>eudicotyledons</taxon>
        <taxon>Gunneridae</taxon>
        <taxon>Pentapetalae</taxon>
        <taxon>rosids</taxon>
        <taxon>malvids</taxon>
        <taxon>Brassicales</taxon>
        <taxon>Brassicaceae</taxon>
        <taxon>Brassiceae</taxon>
        <taxon>Brassica</taxon>
    </lineage>
</organism>
<feature type="region of interest" description="Disordered" evidence="1">
    <location>
        <begin position="1"/>
        <end position="20"/>
    </location>
</feature>
<evidence type="ECO:0000313" key="2">
    <source>
        <dbReference type="EMBL" id="KAF2545237.1"/>
    </source>
</evidence>
<proteinExistence type="predicted"/>
<evidence type="ECO:0000313" key="5">
    <source>
        <dbReference type="Proteomes" id="UP000712600"/>
    </source>
</evidence>
<dbReference type="AlphaFoldDB" id="A0A8S9RTN7"/>
<evidence type="ECO:0000313" key="4">
    <source>
        <dbReference type="EMBL" id="KAF3584130.1"/>
    </source>
</evidence>
<dbReference type="EMBL" id="QGKX02000088">
    <property type="protein sequence ID" value="KAF3584130.1"/>
    <property type="molecule type" value="Genomic_DNA"/>
</dbReference>
<accession>A0A8S9RTN7</accession>
<dbReference type="EMBL" id="QGKY02001925">
    <property type="protein sequence ID" value="KAF2545237.1"/>
    <property type="molecule type" value="Genomic_DNA"/>
</dbReference>
<comment type="caution">
    <text evidence="4">The sequence shown here is derived from an EMBL/GenBank/DDBJ whole genome shotgun (WGS) entry which is preliminary data.</text>
</comment>
<evidence type="ECO:0000256" key="1">
    <source>
        <dbReference type="SAM" id="MobiDB-lite"/>
    </source>
</evidence>
<evidence type="ECO:0000313" key="3">
    <source>
        <dbReference type="EMBL" id="KAF2559394.1"/>
    </source>
</evidence>
<name>A0A8S9RTN7_BRACR</name>
<reference evidence="4" key="2">
    <citation type="submission" date="2019-12" db="EMBL/GenBank/DDBJ databases">
        <title>Genome sequencing and annotation of Brassica cretica.</title>
        <authorList>
            <person name="Studholme D.J."/>
            <person name="Sarris P."/>
        </authorList>
    </citation>
    <scope>NUCLEOTIDE SEQUENCE</scope>
    <source>
        <strain evidence="4">PFS-109/04</strain>
        <tissue evidence="4">Leaf</tissue>
    </source>
</reference>
<sequence length="55" mass="5877">MHTTEPSHLHCSSHIPPVSDRTGIRVVIVSGSETTAFSAMGSDEEVAGIRAEKEE</sequence>
<dbReference type="EMBL" id="QGKW02001940">
    <property type="protein sequence ID" value="KAF2559394.1"/>
    <property type="molecule type" value="Genomic_DNA"/>
</dbReference>
<dbReference type="Proteomes" id="UP000712281">
    <property type="component" value="Unassembled WGS sequence"/>
</dbReference>